<keyword evidence="2" id="KW-1185">Reference proteome</keyword>
<organism evidence="1 2">
    <name type="scientific">Trichocoleus desertorum GB2-A4</name>
    <dbReference type="NCBI Taxonomy" id="2933944"/>
    <lineage>
        <taxon>Bacteria</taxon>
        <taxon>Bacillati</taxon>
        <taxon>Cyanobacteriota</taxon>
        <taxon>Cyanophyceae</taxon>
        <taxon>Leptolyngbyales</taxon>
        <taxon>Trichocoleusaceae</taxon>
        <taxon>Trichocoleus</taxon>
    </lineage>
</organism>
<comment type="caution">
    <text evidence="1">The sequence shown here is derived from an EMBL/GenBank/DDBJ whole genome shotgun (WGS) entry which is preliminary data.</text>
</comment>
<proteinExistence type="predicted"/>
<reference evidence="1 2" key="1">
    <citation type="submission" date="2022-04" db="EMBL/GenBank/DDBJ databases">
        <title>Positive selection, recombination, and allopatry shape intraspecific diversity of widespread and dominant cyanobacteria.</title>
        <authorList>
            <person name="Wei J."/>
            <person name="Shu W."/>
            <person name="Hu C."/>
        </authorList>
    </citation>
    <scope>NUCLEOTIDE SEQUENCE [LARGE SCALE GENOMIC DNA]</scope>
    <source>
        <strain evidence="1 2">GB2-A4</strain>
    </source>
</reference>
<evidence type="ECO:0000313" key="1">
    <source>
        <dbReference type="EMBL" id="MEP0816181.1"/>
    </source>
</evidence>
<name>A0ABV0J339_9CYAN</name>
<gene>
    <name evidence="1" type="ORF">NC998_03615</name>
</gene>
<dbReference type="Proteomes" id="UP001464891">
    <property type="component" value="Unassembled WGS sequence"/>
</dbReference>
<dbReference type="EMBL" id="JAMPKM010000001">
    <property type="protein sequence ID" value="MEP0816181.1"/>
    <property type="molecule type" value="Genomic_DNA"/>
</dbReference>
<accession>A0ABV0J339</accession>
<protein>
    <submittedName>
        <fullName evidence="1">Uncharacterized protein</fullName>
    </submittedName>
</protein>
<evidence type="ECO:0000313" key="2">
    <source>
        <dbReference type="Proteomes" id="UP001464891"/>
    </source>
</evidence>
<sequence>MPTEHPLQAAPEKSYCKSGLDTIAAIALTCILNRIWDGIKAQSWASVGA</sequence>